<feature type="domain" description="VTT" evidence="7">
    <location>
        <begin position="62"/>
        <end position="173"/>
    </location>
</feature>
<gene>
    <name evidence="8" type="ORF">SAMN02949497_1174</name>
</gene>
<evidence type="ECO:0000256" key="4">
    <source>
        <dbReference type="ARBA" id="ARBA00022989"/>
    </source>
</evidence>
<dbReference type="InterPro" id="IPR032816">
    <property type="entry name" value="VTT_dom"/>
</dbReference>
<dbReference type="RefSeq" id="WP_085210789.1">
    <property type="nucleotide sequence ID" value="NZ_FXAM01000001.1"/>
</dbReference>
<feature type="transmembrane region" description="Helical" evidence="6">
    <location>
        <begin position="38"/>
        <end position="57"/>
    </location>
</feature>
<evidence type="ECO:0000313" key="9">
    <source>
        <dbReference type="Proteomes" id="UP000192923"/>
    </source>
</evidence>
<feature type="transmembrane region" description="Helical" evidence="6">
    <location>
        <begin position="184"/>
        <end position="202"/>
    </location>
</feature>
<evidence type="ECO:0000256" key="2">
    <source>
        <dbReference type="ARBA" id="ARBA00022475"/>
    </source>
</evidence>
<name>A0A1Y6CUK6_9GAMM</name>
<feature type="transmembrane region" description="Helical" evidence="6">
    <location>
        <begin position="154"/>
        <end position="177"/>
    </location>
</feature>
<sequence length="211" mass="22741">MKLLSALLLCLALAASLALLLALPKDWLLLGSQVKAQLAATGLAAPLVFFLASAVLTGLGAPRLLFCFLAGWSFGFGWGFVLSQFGTLLGAYGVFLLARRIAPERLLQKYPKLKTITVPVGRGWWSVLLVRQLPISGLYNDILLGWSPVTHRDFWVGSFLGFLPLGVTASLMGAGAIQADLVELGKYCALAAVLFFLLNYSVKWVTARKTA</sequence>
<protein>
    <recommendedName>
        <fullName evidence="6">TVP38/TMEM64 family membrane protein</fullName>
    </recommendedName>
</protein>
<feature type="transmembrane region" description="Helical" evidence="6">
    <location>
        <begin position="87"/>
        <end position="102"/>
    </location>
</feature>
<keyword evidence="4 6" id="KW-1133">Transmembrane helix</keyword>
<dbReference type="Proteomes" id="UP000192923">
    <property type="component" value="Unassembled WGS sequence"/>
</dbReference>
<dbReference type="PANTHER" id="PTHR12677">
    <property type="entry name" value="GOLGI APPARATUS MEMBRANE PROTEIN TVP38-RELATED"/>
    <property type="match status" value="1"/>
</dbReference>
<dbReference type="Pfam" id="PF09335">
    <property type="entry name" value="VTT_dom"/>
    <property type="match status" value="1"/>
</dbReference>
<comment type="subcellular location">
    <subcellularLocation>
        <location evidence="1 6">Cell membrane</location>
        <topology evidence="1 6">Multi-pass membrane protein</topology>
    </subcellularLocation>
</comment>
<keyword evidence="9" id="KW-1185">Reference proteome</keyword>
<dbReference type="GO" id="GO:0005886">
    <property type="term" value="C:plasma membrane"/>
    <property type="evidence" value="ECO:0007669"/>
    <property type="project" value="UniProtKB-SubCell"/>
</dbReference>
<keyword evidence="3 6" id="KW-0812">Transmembrane</keyword>
<evidence type="ECO:0000256" key="5">
    <source>
        <dbReference type="ARBA" id="ARBA00023136"/>
    </source>
</evidence>
<proteinExistence type="inferred from homology"/>
<keyword evidence="5 6" id="KW-0472">Membrane</keyword>
<organism evidence="8 9">
    <name type="scientific">Methylomagnum ishizawai</name>
    <dbReference type="NCBI Taxonomy" id="1760988"/>
    <lineage>
        <taxon>Bacteria</taxon>
        <taxon>Pseudomonadati</taxon>
        <taxon>Pseudomonadota</taxon>
        <taxon>Gammaproteobacteria</taxon>
        <taxon>Methylococcales</taxon>
        <taxon>Methylococcaceae</taxon>
        <taxon>Methylomagnum</taxon>
    </lineage>
</organism>
<dbReference type="AlphaFoldDB" id="A0A1Y6CUK6"/>
<dbReference type="PANTHER" id="PTHR12677:SF59">
    <property type="entry name" value="GOLGI APPARATUS MEMBRANE PROTEIN TVP38-RELATED"/>
    <property type="match status" value="1"/>
</dbReference>
<evidence type="ECO:0000256" key="6">
    <source>
        <dbReference type="RuleBase" id="RU366058"/>
    </source>
</evidence>
<evidence type="ECO:0000259" key="7">
    <source>
        <dbReference type="Pfam" id="PF09335"/>
    </source>
</evidence>
<reference evidence="8 9" key="1">
    <citation type="submission" date="2016-12" db="EMBL/GenBank/DDBJ databases">
        <authorList>
            <person name="Song W.-J."/>
            <person name="Kurnit D.M."/>
        </authorList>
    </citation>
    <scope>NUCLEOTIDE SEQUENCE [LARGE SCALE GENOMIC DNA]</scope>
    <source>
        <strain evidence="8 9">175</strain>
    </source>
</reference>
<dbReference type="OrthoDB" id="5562777at2"/>
<comment type="caution">
    <text evidence="6">Lacks conserved residue(s) required for the propagation of feature annotation.</text>
</comment>
<keyword evidence="2 6" id="KW-1003">Cell membrane</keyword>
<dbReference type="InterPro" id="IPR015414">
    <property type="entry name" value="TMEM64"/>
</dbReference>
<dbReference type="STRING" id="1760988.SAMN02949497_1174"/>
<comment type="similarity">
    <text evidence="6">Belongs to the TVP38/TMEM64 family.</text>
</comment>
<evidence type="ECO:0000256" key="1">
    <source>
        <dbReference type="ARBA" id="ARBA00004651"/>
    </source>
</evidence>
<evidence type="ECO:0000256" key="3">
    <source>
        <dbReference type="ARBA" id="ARBA00022692"/>
    </source>
</evidence>
<accession>A0A1Y6CUK6</accession>
<dbReference type="EMBL" id="FXAM01000001">
    <property type="protein sequence ID" value="SMF93880.1"/>
    <property type="molecule type" value="Genomic_DNA"/>
</dbReference>
<evidence type="ECO:0000313" key="8">
    <source>
        <dbReference type="EMBL" id="SMF93880.1"/>
    </source>
</evidence>